<feature type="transmembrane region" description="Helical" evidence="4">
    <location>
        <begin position="418"/>
        <end position="439"/>
    </location>
</feature>
<keyword evidence="2" id="KW-0418">Kinase</keyword>
<dbReference type="Pfam" id="PF02518">
    <property type="entry name" value="HATPase_c"/>
    <property type="match status" value="1"/>
</dbReference>
<dbReference type="Gene3D" id="1.25.40.10">
    <property type="entry name" value="Tetratricopeptide repeat domain"/>
    <property type="match status" value="1"/>
</dbReference>
<evidence type="ECO:0000256" key="2">
    <source>
        <dbReference type="ARBA" id="ARBA00022777"/>
    </source>
</evidence>
<keyword evidence="3" id="KW-0902">Two-component regulatory system</keyword>
<evidence type="ECO:0000313" key="7">
    <source>
        <dbReference type="EMBL" id="GAA4771231.1"/>
    </source>
</evidence>
<feature type="domain" description="Histidine kinase/HSP90-like ATPase" evidence="5">
    <location>
        <begin position="558"/>
        <end position="648"/>
    </location>
</feature>
<evidence type="ECO:0000256" key="3">
    <source>
        <dbReference type="ARBA" id="ARBA00023012"/>
    </source>
</evidence>
<protein>
    <submittedName>
        <fullName evidence="7">Uncharacterized protein</fullName>
    </submittedName>
</protein>
<dbReference type="InterPro" id="IPR003594">
    <property type="entry name" value="HATPase_dom"/>
</dbReference>
<dbReference type="SUPFAM" id="SSF55874">
    <property type="entry name" value="ATPase domain of HSP90 chaperone/DNA topoisomerase II/histidine kinase"/>
    <property type="match status" value="1"/>
</dbReference>
<dbReference type="InterPro" id="IPR011712">
    <property type="entry name" value="Sig_transdc_His_kin_sub3_dim/P"/>
</dbReference>
<name>A0ABP9A0X3_9FLAO</name>
<feature type="domain" description="Signal transduction histidine kinase subgroup 3 dimerisation and phosphoacceptor" evidence="6">
    <location>
        <begin position="467"/>
        <end position="497"/>
    </location>
</feature>
<proteinExistence type="predicted"/>
<dbReference type="EMBL" id="BAABIP010000018">
    <property type="protein sequence ID" value="GAA4771231.1"/>
    <property type="molecule type" value="Genomic_DNA"/>
</dbReference>
<comment type="caution">
    <text evidence="7">The sequence shown here is derived from an EMBL/GenBank/DDBJ whole genome shotgun (WGS) entry which is preliminary data.</text>
</comment>
<evidence type="ECO:0000256" key="1">
    <source>
        <dbReference type="ARBA" id="ARBA00022679"/>
    </source>
</evidence>
<keyword evidence="4" id="KW-1133">Transmembrane helix</keyword>
<evidence type="ECO:0000259" key="5">
    <source>
        <dbReference type="Pfam" id="PF02518"/>
    </source>
</evidence>
<dbReference type="SUPFAM" id="SSF48452">
    <property type="entry name" value="TPR-like"/>
    <property type="match status" value="1"/>
</dbReference>
<keyword evidence="4" id="KW-0812">Transmembrane</keyword>
<dbReference type="InterPro" id="IPR011990">
    <property type="entry name" value="TPR-like_helical_dom_sf"/>
</dbReference>
<dbReference type="Proteomes" id="UP001500141">
    <property type="component" value="Unassembled WGS sequence"/>
</dbReference>
<dbReference type="Gene3D" id="1.20.5.1930">
    <property type="match status" value="1"/>
</dbReference>
<sequence length="650" mass="76049">MTSCKNQTEQLYIYKEPKIERLDATSEWLRDENNFFKENYNEVLNKFYSQNIAKGNYTKAAKILEIVANKANRFQSFSDDLKFKIDEFNKKYAFKIEDKKNVWFVSVFCGQYYANKGQFEKAIESFKQLEHVEVIDYETCYFKASNWMRIAWCNFNLGQQDLAIEYNLKALELLKQTDQKDILGSVYFYIYPVYLASKDYKNAEINLNKSIAYYNLNSKKNETNLFICLYNKIELLEELNRKQEKRKLIDSVLVAFKKRKIKDPSMKVSLFLLDFSSKLDDNKLEEATSVLSEIKSDVLLLNSDYTTADFNKAEALLEIKKNKSIKDPQKIVQAIAEFKEENSYQDLINAYNILYQDALWKKQYKKALEFYSLYQEASDSLGNEKMNNKVIELETRYQTQKKEQEIKIQKETISKKNVAIGSLISAFIVLFLGAIIYFLKQKQKKLKAEKLQSQKFTKNLLDKTEEERKRIATDLHDSVSHELLNLKSLTEQNHEELNSKIDLIINDIRTISRNLHPVLFDKIGFRSSVENLVERMQNHHDFMISTNIEYTDSLSKENELQLYRIVQEALSNIIKYSNAFAARVSFVESQSKYYLEIIDNGKGFDVEETLLKKDAFGLHNILERSKAIGGSAQITSNEKGTKIEVEIQKK</sequence>
<keyword evidence="4" id="KW-0472">Membrane</keyword>
<dbReference type="PANTHER" id="PTHR24421">
    <property type="entry name" value="NITRATE/NITRITE SENSOR PROTEIN NARX-RELATED"/>
    <property type="match status" value="1"/>
</dbReference>
<evidence type="ECO:0000256" key="4">
    <source>
        <dbReference type="SAM" id="Phobius"/>
    </source>
</evidence>
<evidence type="ECO:0000259" key="6">
    <source>
        <dbReference type="Pfam" id="PF07730"/>
    </source>
</evidence>
<accession>A0ABP9A0X3</accession>
<dbReference type="InterPro" id="IPR036890">
    <property type="entry name" value="HATPase_C_sf"/>
</dbReference>
<dbReference type="CDD" id="cd16917">
    <property type="entry name" value="HATPase_UhpB-NarQ-NarX-like"/>
    <property type="match status" value="1"/>
</dbReference>
<keyword evidence="8" id="KW-1185">Reference proteome</keyword>
<organism evidence="7 8">
    <name type="scientific">Flavobacterium hankyongi</name>
    <dbReference type="NCBI Taxonomy" id="1176532"/>
    <lineage>
        <taxon>Bacteria</taxon>
        <taxon>Pseudomonadati</taxon>
        <taxon>Bacteroidota</taxon>
        <taxon>Flavobacteriia</taxon>
        <taxon>Flavobacteriales</taxon>
        <taxon>Flavobacteriaceae</taxon>
        <taxon>Flavobacterium</taxon>
    </lineage>
</organism>
<dbReference type="InterPro" id="IPR050482">
    <property type="entry name" value="Sensor_HK_TwoCompSys"/>
</dbReference>
<gene>
    <name evidence="7" type="ORF">GCM10023230_21840</name>
</gene>
<keyword evidence="1" id="KW-0808">Transferase</keyword>
<dbReference type="Gene3D" id="3.30.565.10">
    <property type="entry name" value="Histidine kinase-like ATPase, C-terminal domain"/>
    <property type="match status" value="1"/>
</dbReference>
<reference evidence="8" key="1">
    <citation type="journal article" date="2019" name="Int. J. Syst. Evol. Microbiol.">
        <title>The Global Catalogue of Microorganisms (GCM) 10K type strain sequencing project: providing services to taxonomists for standard genome sequencing and annotation.</title>
        <authorList>
            <consortium name="The Broad Institute Genomics Platform"/>
            <consortium name="The Broad Institute Genome Sequencing Center for Infectious Disease"/>
            <person name="Wu L."/>
            <person name="Ma J."/>
        </authorList>
    </citation>
    <scope>NUCLEOTIDE SEQUENCE [LARGE SCALE GENOMIC DNA]</scope>
    <source>
        <strain evidence="8">JCM 18198</strain>
    </source>
</reference>
<dbReference type="Pfam" id="PF07730">
    <property type="entry name" value="HisKA_3"/>
    <property type="match status" value="1"/>
</dbReference>
<evidence type="ECO:0000313" key="8">
    <source>
        <dbReference type="Proteomes" id="UP001500141"/>
    </source>
</evidence>